<dbReference type="Gene3D" id="3.50.50.60">
    <property type="entry name" value="FAD/NAD(P)-binding domain"/>
    <property type="match status" value="1"/>
</dbReference>
<dbReference type="PRINTS" id="PR00420">
    <property type="entry name" value="RNGMNOXGNASE"/>
</dbReference>
<dbReference type="InterPro" id="IPR036188">
    <property type="entry name" value="FAD/NAD-bd_sf"/>
</dbReference>
<evidence type="ECO:0000256" key="1">
    <source>
        <dbReference type="SAM" id="Phobius"/>
    </source>
</evidence>
<evidence type="ECO:0000313" key="2">
    <source>
        <dbReference type="EMBL" id="ACL10331.1"/>
    </source>
</evidence>
<dbReference type="Proteomes" id="UP000006903">
    <property type="component" value="Chromosome"/>
</dbReference>
<dbReference type="GeneID" id="7170345"/>
<dbReference type="PANTHER" id="PTHR42685:SF21">
    <property type="entry name" value="DEHYDROGENASE (FLAVOPROTEIN)-LIKE PROTEIN"/>
    <property type="match status" value="1"/>
</dbReference>
<dbReference type="RefSeq" id="WP_012607673.1">
    <property type="nucleotide sequence ID" value="NC_011766.1"/>
</dbReference>
<dbReference type="eggNOG" id="arCOG00570">
    <property type="taxonomic scope" value="Archaea"/>
</dbReference>
<sequence>MIETDICVIGAGPAGLSPLVFIGNRDAVIFEEHRQPGIPKHCSGLIGIETLRLMRSYVGDITDASYNTILFHAFNRVYEVSYRDKFVFHINRPLLEEKLASLVEGKGHRILYASTAKPVGINTISIGSVEYQCNMILVAEGASGRFRRFFINPYPGFIVGIQYLSRIENVDVDTIYISYSEFTPGFFSWIIPLDKDTAIIGGGFDEPRVEIIEKALKRIATIYGVKPGGVNEKFGGIIPRDKPLLDPVYAGRVVFHGDSVPLTKPYTGGGLHYIFKLSKHLGEAIDNNSLSSYRRIYHSAVHKLLLEHQALSILRKISMGIPVPFITGLNKMGFFTPSDYDKHYALIFKTIPLVLGGLLYFLASPLRDHWIHRNHKQVFPT</sequence>
<dbReference type="EMBL" id="CP001140">
    <property type="protein sequence ID" value="ACL10331.1"/>
    <property type="molecule type" value="Genomic_DNA"/>
</dbReference>
<accession>B8D360</accession>
<name>B8D360_DESA1</name>
<dbReference type="HOGENOM" id="CLU_024648_0_1_2"/>
<gene>
    <name evidence="2" type="ordered locus">DKAM_0002</name>
</gene>
<proteinExistence type="predicted"/>
<dbReference type="SUPFAM" id="SSF51905">
    <property type="entry name" value="FAD/NAD(P)-binding domain"/>
    <property type="match status" value="1"/>
</dbReference>
<organism evidence="2 3">
    <name type="scientific">Desulfurococcus amylolyticus (strain DSM 18924 / JCM 16383 / VKM B-2413 / 1221n)</name>
    <name type="common">Desulfurococcus kamchatkensis</name>
    <dbReference type="NCBI Taxonomy" id="490899"/>
    <lineage>
        <taxon>Archaea</taxon>
        <taxon>Thermoproteota</taxon>
        <taxon>Thermoprotei</taxon>
        <taxon>Desulfurococcales</taxon>
        <taxon>Desulfurococcaceae</taxon>
        <taxon>Desulfurococcus</taxon>
    </lineage>
</organism>
<reference evidence="2 3" key="1">
    <citation type="journal article" date="2009" name="J. Bacteriol.">
        <title>Complete genome sequence of the anaerobic, protein-degrading hyperthermophilic crenarchaeon Desulfurococcus kamchatkensis.</title>
        <authorList>
            <person name="Ravin N.V."/>
            <person name="Mardanov A.V."/>
            <person name="Beletsky A.V."/>
            <person name="Kublanov I.V."/>
            <person name="Kolganova T.V."/>
            <person name="Lebedinsky A.V."/>
            <person name="Chernyh N.A."/>
            <person name="Bonch-Osmolovskaya E.A."/>
            <person name="Skryabin K.G."/>
        </authorList>
    </citation>
    <scope>NUCLEOTIDE SEQUENCE [LARGE SCALE GENOMIC DNA]</scope>
    <source>
        <strain evidence="3">DSM 18924 / JCM 16383 / VKM B-2413 / 1221n</strain>
    </source>
</reference>
<dbReference type="PANTHER" id="PTHR42685">
    <property type="entry name" value="GERANYLGERANYL DIPHOSPHATE REDUCTASE"/>
    <property type="match status" value="1"/>
</dbReference>
<feature type="transmembrane region" description="Helical" evidence="1">
    <location>
        <begin position="344"/>
        <end position="363"/>
    </location>
</feature>
<dbReference type="STRING" id="490899.DKAM_0002"/>
<dbReference type="AlphaFoldDB" id="B8D360"/>
<keyword evidence="1" id="KW-0812">Transmembrane</keyword>
<keyword evidence="1" id="KW-1133">Transmembrane helix</keyword>
<dbReference type="InterPro" id="IPR050407">
    <property type="entry name" value="Geranylgeranyl_reductase"/>
</dbReference>
<evidence type="ECO:0000313" key="3">
    <source>
        <dbReference type="Proteomes" id="UP000006903"/>
    </source>
</evidence>
<protein>
    <submittedName>
        <fullName evidence="2">Putative dehydrogenase (Flavoprotein), FixC</fullName>
    </submittedName>
</protein>
<dbReference type="KEGG" id="dka:DKAM_0002"/>
<keyword evidence="1" id="KW-0472">Membrane</keyword>